<organism evidence="3 4">
    <name type="scientific">Chromobacterium sphagni</name>
    <dbReference type="NCBI Taxonomy" id="1903179"/>
    <lineage>
        <taxon>Bacteria</taxon>
        <taxon>Pseudomonadati</taxon>
        <taxon>Pseudomonadota</taxon>
        <taxon>Betaproteobacteria</taxon>
        <taxon>Neisseriales</taxon>
        <taxon>Chromobacteriaceae</taxon>
        <taxon>Chromobacterium</taxon>
    </lineage>
</organism>
<dbReference type="RefSeq" id="WP_071116139.1">
    <property type="nucleotide sequence ID" value="NZ_MKCS01000001.1"/>
</dbReference>
<name>A0A1S1X4X5_9NEIS</name>
<keyword evidence="1" id="KW-1133">Transmembrane helix</keyword>
<evidence type="ECO:0000313" key="3">
    <source>
        <dbReference type="EMBL" id="OHX14528.1"/>
    </source>
</evidence>
<dbReference type="AlphaFoldDB" id="A0A1S1X4X5"/>
<dbReference type="STRING" id="1903179.BI347_14190"/>
<dbReference type="PANTHER" id="PTHR34220">
    <property type="entry name" value="SENSOR HISTIDINE KINASE YPDA"/>
    <property type="match status" value="1"/>
</dbReference>
<evidence type="ECO:0000256" key="1">
    <source>
        <dbReference type="SAM" id="Phobius"/>
    </source>
</evidence>
<sequence>MSAYQRWSGELRELAVCSAINLAIALVFSSLGGWGMLYDNLLISFCIGYSCWLTGSLLGGWLKLSRIVVYLAVLLFSVPFGFKLAAWLGAFDVLARAFRVPERAYLFLLPTFLVVTFAMAVSMLYYRSQALAGELEATRRREAESREAQTAAQLALLQAQIEPHFLFNTLANVQSLIEMDPPRASSMLGHLNTYLRASLARSRNAGGTLGQELELVSALLDIAAIRMGERLQVKLEVDEALKALPLPPLLLQPLVENALRHGLEPSVTGGELAIFAERQDKFLRLGVSDSGVGIAESSPPGVGLANIRERLAALYGPAAQLRLMPRQPHGVLAELVLPLA</sequence>
<gene>
    <name evidence="3" type="ORF">BI347_14190</name>
</gene>
<feature type="transmembrane region" description="Helical" evidence="1">
    <location>
        <begin position="41"/>
        <end position="62"/>
    </location>
</feature>
<dbReference type="InterPro" id="IPR010559">
    <property type="entry name" value="Sig_transdc_His_kin_internal"/>
</dbReference>
<protein>
    <recommendedName>
        <fullName evidence="2">Signal transduction histidine kinase internal region domain-containing protein</fullName>
    </recommendedName>
</protein>
<feature type="transmembrane region" description="Helical" evidence="1">
    <location>
        <begin position="69"/>
        <end position="91"/>
    </location>
</feature>
<feature type="transmembrane region" description="Helical" evidence="1">
    <location>
        <begin position="14"/>
        <end position="35"/>
    </location>
</feature>
<dbReference type="Proteomes" id="UP000180088">
    <property type="component" value="Unassembled WGS sequence"/>
</dbReference>
<dbReference type="SUPFAM" id="SSF55874">
    <property type="entry name" value="ATPase domain of HSP90 chaperone/DNA topoisomerase II/histidine kinase"/>
    <property type="match status" value="1"/>
</dbReference>
<dbReference type="GO" id="GO:0000155">
    <property type="term" value="F:phosphorelay sensor kinase activity"/>
    <property type="evidence" value="ECO:0007669"/>
    <property type="project" value="InterPro"/>
</dbReference>
<feature type="domain" description="Signal transduction histidine kinase internal region" evidence="2">
    <location>
        <begin position="152"/>
        <end position="231"/>
    </location>
</feature>
<accession>A0A1S1X4X5</accession>
<evidence type="ECO:0000259" key="2">
    <source>
        <dbReference type="Pfam" id="PF06580"/>
    </source>
</evidence>
<reference evidence="3 4" key="1">
    <citation type="submission" date="2016-09" db="EMBL/GenBank/DDBJ databases">
        <title>Chromobacterium muskegensis sp. nov., an insecticidal bacterium isolated from Sphagnum bogs.</title>
        <authorList>
            <person name="Sparks M.E."/>
            <person name="Blackburn M.B."/>
            <person name="Gundersen-Rindal D.E."/>
            <person name="Mitchell A."/>
            <person name="Farrar R."/>
            <person name="Kuhar D."/>
        </authorList>
    </citation>
    <scope>NUCLEOTIDE SEQUENCE [LARGE SCALE GENOMIC DNA]</scope>
    <source>
        <strain evidence="3 4">37-2</strain>
    </source>
</reference>
<evidence type="ECO:0000313" key="4">
    <source>
        <dbReference type="Proteomes" id="UP000180088"/>
    </source>
</evidence>
<dbReference type="Gene3D" id="3.30.565.10">
    <property type="entry name" value="Histidine kinase-like ATPase, C-terminal domain"/>
    <property type="match status" value="1"/>
</dbReference>
<dbReference type="Pfam" id="PF06580">
    <property type="entry name" value="His_kinase"/>
    <property type="match status" value="1"/>
</dbReference>
<dbReference type="InterPro" id="IPR036890">
    <property type="entry name" value="HATPase_C_sf"/>
</dbReference>
<proteinExistence type="predicted"/>
<dbReference type="InterPro" id="IPR050640">
    <property type="entry name" value="Bact_2-comp_sensor_kinase"/>
</dbReference>
<dbReference type="GO" id="GO:0016020">
    <property type="term" value="C:membrane"/>
    <property type="evidence" value="ECO:0007669"/>
    <property type="project" value="InterPro"/>
</dbReference>
<comment type="caution">
    <text evidence="3">The sequence shown here is derived from an EMBL/GenBank/DDBJ whole genome shotgun (WGS) entry which is preliminary data.</text>
</comment>
<dbReference type="PANTHER" id="PTHR34220:SF9">
    <property type="entry name" value="SIGNAL TRANSDUCTION HISTIDINE KINASE INTERNAL REGION DOMAIN-CONTAINING PROTEIN"/>
    <property type="match status" value="1"/>
</dbReference>
<dbReference type="EMBL" id="MKCS01000001">
    <property type="protein sequence ID" value="OHX14528.1"/>
    <property type="molecule type" value="Genomic_DNA"/>
</dbReference>
<keyword evidence="1" id="KW-0812">Transmembrane</keyword>
<feature type="transmembrane region" description="Helical" evidence="1">
    <location>
        <begin position="103"/>
        <end position="126"/>
    </location>
</feature>
<dbReference type="OrthoDB" id="2514702at2"/>
<keyword evidence="1" id="KW-0472">Membrane</keyword>